<organism evidence="2 3">
    <name type="scientific">Gigaspora margarita</name>
    <dbReference type="NCBI Taxonomy" id="4874"/>
    <lineage>
        <taxon>Eukaryota</taxon>
        <taxon>Fungi</taxon>
        <taxon>Fungi incertae sedis</taxon>
        <taxon>Mucoromycota</taxon>
        <taxon>Glomeromycotina</taxon>
        <taxon>Glomeromycetes</taxon>
        <taxon>Diversisporales</taxon>
        <taxon>Gigasporaceae</taxon>
        <taxon>Gigaspora</taxon>
    </lineage>
</organism>
<protein>
    <submittedName>
        <fullName evidence="2">17949_t:CDS:1</fullName>
    </submittedName>
</protein>
<dbReference type="SUPFAM" id="SSF56112">
    <property type="entry name" value="Protein kinase-like (PK-like)"/>
    <property type="match status" value="1"/>
</dbReference>
<dbReference type="Proteomes" id="UP000789901">
    <property type="component" value="Unassembled WGS sequence"/>
</dbReference>
<proteinExistence type="predicted"/>
<dbReference type="InterPro" id="IPR011009">
    <property type="entry name" value="Kinase-like_dom_sf"/>
</dbReference>
<dbReference type="Pfam" id="PF07714">
    <property type="entry name" value="PK_Tyr_Ser-Thr"/>
    <property type="match status" value="1"/>
</dbReference>
<keyword evidence="3" id="KW-1185">Reference proteome</keyword>
<evidence type="ECO:0000313" key="2">
    <source>
        <dbReference type="EMBL" id="CAG8848860.1"/>
    </source>
</evidence>
<dbReference type="Gene3D" id="3.30.200.20">
    <property type="entry name" value="Phosphorylase Kinase, domain 1"/>
    <property type="match status" value="1"/>
</dbReference>
<comment type="caution">
    <text evidence="2">The sequence shown here is derived from an EMBL/GenBank/DDBJ whole genome shotgun (WGS) entry which is preliminary data.</text>
</comment>
<dbReference type="PROSITE" id="PS50011">
    <property type="entry name" value="PROTEIN_KINASE_DOM"/>
    <property type="match status" value="1"/>
</dbReference>
<feature type="non-terminal residue" evidence="2">
    <location>
        <position position="93"/>
    </location>
</feature>
<accession>A0ABN7X5W7</accession>
<feature type="domain" description="Protein kinase" evidence="1">
    <location>
        <begin position="23"/>
        <end position="93"/>
    </location>
</feature>
<sequence length="93" mass="10445">KNSKMINSNISSISENHINCDQLTEFKEIAKGAFGNIRKAVWKVRKITVALKSLRADVSSVNTIEDFVKEVQLLQKLTLGEHPNIIGFYGISR</sequence>
<dbReference type="InterPro" id="IPR001245">
    <property type="entry name" value="Ser-Thr/Tyr_kinase_cat_dom"/>
</dbReference>
<feature type="non-terminal residue" evidence="2">
    <location>
        <position position="1"/>
    </location>
</feature>
<dbReference type="InterPro" id="IPR000719">
    <property type="entry name" value="Prot_kinase_dom"/>
</dbReference>
<evidence type="ECO:0000259" key="1">
    <source>
        <dbReference type="PROSITE" id="PS50011"/>
    </source>
</evidence>
<gene>
    <name evidence="2" type="ORF">GMARGA_LOCUS39398</name>
</gene>
<evidence type="ECO:0000313" key="3">
    <source>
        <dbReference type="Proteomes" id="UP000789901"/>
    </source>
</evidence>
<name>A0ABN7X5W7_GIGMA</name>
<dbReference type="EMBL" id="CAJVQB010093777">
    <property type="protein sequence ID" value="CAG8848860.1"/>
    <property type="molecule type" value="Genomic_DNA"/>
</dbReference>
<reference evidence="2 3" key="1">
    <citation type="submission" date="2021-06" db="EMBL/GenBank/DDBJ databases">
        <authorList>
            <person name="Kallberg Y."/>
            <person name="Tangrot J."/>
            <person name="Rosling A."/>
        </authorList>
    </citation>
    <scope>NUCLEOTIDE SEQUENCE [LARGE SCALE GENOMIC DNA]</scope>
    <source>
        <strain evidence="2 3">120-4 pot B 10/14</strain>
    </source>
</reference>